<reference evidence="2" key="1">
    <citation type="submission" date="2014-05" db="EMBL/GenBank/DDBJ databases">
        <authorList>
            <person name="Chronopoulou M."/>
        </authorList>
    </citation>
    <scope>NUCLEOTIDE SEQUENCE</scope>
    <source>
        <tissue evidence="2">Whole organism</tissue>
    </source>
</reference>
<dbReference type="AlphaFoldDB" id="A0A0K2VIN9"/>
<feature type="transmembrane region" description="Helical" evidence="1">
    <location>
        <begin position="9"/>
        <end position="27"/>
    </location>
</feature>
<evidence type="ECO:0000256" key="1">
    <source>
        <dbReference type="SAM" id="Phobius"/>
    </source>
</evidence>
<protein>
    <submittedName>
        <fullName evidence="2">Uncharacterized protein</fullName>
    </submittedName>
</protein>
<dbReference type="EMBL" id="HACA01032711">
    <property type="protein sequence ID" value="CDW50072.1"/>
    <property type="molecule type" value="Transcribed_RNA"/>
</dbReference>
<sequence length="49" mass="5707">MTQGRIEKTILVIPFESFFLPVLIYLITCFCEGNCKRLSVDYPESYTNI</sequence>
<accession>A0A0K2VIN9</accession>
<proteinExistence type="predicted"/>
<keyword evidence="1" id="KW-1133">Transmembrane helix</keyword>
<keyword evidence="1" id="KW-0472">Membrane</keyword>
<name>A0A0K2VIN9_LEPSM</name>
<keyword evidence="1" id="KW-0812">Transmembrane</keyword>
<organism evidence="2">
    <name type="scientific">Lepeophtheirus salmonis</name>
    <name type="common">Salmon louse</name>
    <name type="synonym">Caligus salmonis</name>
    <dbReference type="NCBI Taxonomy" id="72036"/>
    <lineage>
        <taxon>Eukaryota</taxon>
        <taxon>Metazoa</taxon>
        <taxon>Ecdysozoa</taxon>
        <taxon>Arthropoda</taxon>
        <taxon>Crustacea</taxon>
        <taxon>Multicrustacea</taxon>
        <taxon>Hexanauplia</taxon>
        <taxon>Copepoda</taxon>
        <taxon>Siphonostomatoida</taxon>
        <taxon>Caligidae</taxon>
        <taxon>Lepeophtheirus</taxon>
    </lineage>
</organism>
<evidence type="ECO:0000313" key="2">
    <source>
        <dbReference type="EMBL" id="CDW50072.1"/>
    </source>
</evidence>